<dbReference type="RefSeq" id="WP_124935540.1">
    <property type="nucleotide sequence ID" value="NZ_RJVQ01000001.1"/>
</dbReference>
<dbReference type="Pfam" id="PF20658">
    <property type="entry name" value="MSG_insertion"/>
    <property type="match status" value="1"/>
</dbReference>
<sequence length="182" mass="20841">MERHFFEGHFTQHFSELAVAVDAMRSDKDQEKHMRAVEFLDDSFPLDEGSHQDVTQYVMDYHHLLAYFSDGSHCGLRYPQQFTGIDGEAHAPGAILFSTEEGNHIEVELCSDCQLAGRVRITDIQVEVISRPFAEFTAQETDTFRCWISLLNKNSAGRAIMTLEDKEFIHKDGHEFTILVQD</sequence>
<feature type="domain" description="Malate synthase G alpha-beta insertion" evidence="1">
    <location>
        <begin position="35"/>
        <end position="97"/>
    </location>
</feature>
<organism evidence="2 3">
    <name type="scientific">Vibrio viridaestus</name>
    <dbReference type="NCBI Taxonomy" id="2487322"/>
    <lineage>
        <taxon>Bacteria</taxon>
        <taxon>Pseudomonadati</taxon>
        <taxon>Pseudomonadota</taxon>
        <taxon>Gammaproteobacteria</taxon>
        <taxon>Vibrionales</taxon>
        <taxon>Vibrionaceae</taxon>
        <taxon>Vibrio</taxon>
    </lineage>
</organism>
<dbReference type="InterPro" id="IPR006253">
    <property type="entry name" value="Malate_synthG"/>
</dbReference>
<dbReference type="PANTHER" id="PTHR42739">
    <property type="entry name" value="MALATE SYNTHASE G"/>
    <property type="match status" value="1"/>
</dbReference>
<dbReference type="GO" id="GO:0005829">
    <property type="term" value="C:cytosol"/>
    <property type="evidence" value="ECO:0007669"/>
    <property type="project" value="TreeGrafter"/>
</dbReference>
<evidence type="ECO:0000313" key="2">
    <source>
        <dbReference type="EMBL" id="RQW64890.1"/>
    </source>
</evidence>
<keyword evidence="3" id="KW-1185">Reference proteome</keyword>
<name>A0A3N9TKT8_9VIBR</name>
<dbReference type="GO" id="GO:0000287">
    <property type="term" value="F:magnesium ion binding"/>
    <property type="evidence" value="ECO:0007669"/>
    <property type="project" value="TreeGrafter"/>
</dbReference>
<dbReference type="SUPFAM" id="SSF51645">
    <property type="entry name" value="Malate synthase G"/>
    <property type="match status" value="1"/>
</dbReference>
<gene>
    <name evidence="2" type="ORF">EES38_02305</name>
</gene>
<accession>A0A3N9TKT8</accession>
<dbReference type="InterPro" id="IPR011076">
    <property type="entry name" value="Malate_synth_sf"/>
</dbReference>
<dbReference type="OrthoDB" id="5899875at2"/>
<evidence type="ECO:0000259" key="1">
    <source>
        <dbReference type="Pfam" id="PF20658"/>
    </source>
</evidence>
<evidence type="ECO:0000313" key="3">
    <source>
        <dbReference type="Proteomes" id="UP000281112"/>
    </source>
</evidence>
<dbReference type="AlphaFoldDB" id="A0A3N9TKT8"/>
<dbReference type="EMBL" id="RJVQ01000001">
    <property type="protein sequence ID" value="RQW64890.1"/>
    <property type="molecule type" value="Genomic_DNA"/>
</dbReference>
<protein>
    <recommendedName>
        <fullName evidence="1">Malate synthase G alpha-beta insertion domain-containing protein</fullName>
    </recommendedName>
</protein>
<comment type="caution">
    <text evidence="2">The sequence shown here is derived from an EMBL/GenBank/DDBJ whole genome shotgun (WGS) entry which is preliminary data.</text>
</comment>
<dbReference type="GO" id="GO:0004474">
    <property type="term" value="F:malate synthase activity"/>
    <property type="evidence" value="ECO:0007669"/>
    <property type="project" value="InterPro"/>
</dbReference>
<dbReference type="Proteomes" id="UP000281112">
    <property type="component" value="Unassembled WGS sequence"/>
</dbReference>
<dbReference type="Gene3D" id="2.170.170.11">
    <property type="entry name" value="Malate synthase G - maily-beta sub-domain"/>
    <property type="match status" value="1"/>
</dbReference>
<dbReference type="PANTHER" id="PTHR42739:SF1">
    <property type="entry name" value="MALATE SYNTHASE G"/>
    <property type="match status" value="1"/>
</dbReference>
<dbReference type="GO" id="GO:0009436">
    <property type="term" value="P:glyoxylate catabolic process"/>
    <property type="evidence" value="ECO:0007669"/>
    <property type="project" value="TreeGrafter"/>
</dbReference>
<reference evidence="2 3" key="1">
    <citation type="submission" date="2018-11" db="EMBL/GenBank/DDBJ databases">
        <title>Vibrio LJC006 sp. nov., isolated from seawater during the bloom of the enteromorpha.</title>
        <authorList>
            <person name="Liang J."/>
        </authorList>
    </citation>
    <scope>NUCLEOTIDE SEQUENCE [LARGE SCALE GENOMIC DNA]</scope>
    <source>
        <strain evidence="2 3">LJC006</strain>
    </source>
</reference>
<dbReference type="GO" id="GO:0006097">
    <property type="term" value="P:glyoxylate cycle"/>
    <property type="evidence" value="ECO:0007669"/>
    <property type="project" value="InterPro"/>
</dbReference>
<dbReference type="InterPro" id="IPR048357">
    <property type="entry name" value="MSG_insertion"/>
</dbReference>
<proteinExistence type="predicted"/>